<feature type="transmembrane region" description="Helical" evidence="1">
    <location>
        <begin position="248"/>
        <end position="271"/>
    </location>
</feature>
<accession>A0A067LY27</accession>
<evidence type="ECO:0000313" key="2">
    <source>
        <dbReference type="EMBL" id="KDQ07260.1"/>
    </source>
</evidence>
<evidence type="ECO:0000256" key="1">
    <source>
        <dbReference type="SAM" id="Phobius"/>
    </source>
</evidence>
<dbReference type="Proteomes" id="UP000027195">
    <property type="component" value="Unassembled WGS sequence"/>
</dbReference>
<keyword evidence="1" id="KW-0472">Membrane</keyword>
<dbReference type="HOGENOM" id="CLU_021043_2_0_1"/>
<feature type="transmembrane region" description="Helical" evidence="1">
    <location>
        <begin position="390"/>
        <end position="409"/>
    </location>
</feature>
<keyword evidence="1" id="KW-0812">Transmembrane</keyword>
<reference evidence="3" key="1">
    <citation type="journal article" date="2014" name="Proc. Natl. Acad. Sci. U.S.A.">
        <title>Extensive sampling of basidiomycete genomes demonstrates inadequacy of the white-rot/brown-rot paradigm for wood decay fungi.</title>
        <authorList>
            <person name="Riley R."/>
            <person name="Salamov A.A."/>
            <person name="Brown D.W."/>
            <person name="Nagy L.G."/>
            <person name="Floudas D."/>
            <person name="Held B.W."/>
            <person name="Levasseur A."/>
            <person name="Lombard V."/>
            <person name="Morin E."/>
            <person name="Otillar R."/>
            <person name="Lindquist E.A."/>
            <person name="Sun H."/>
            <person name="LaButti K.M."/>
            <person name="Schmutz J."/>
            <person name="Jabbour D."/>
            <person name="Luo H."/>
            <person name="Baker S.E."/>
            <person name="Pisabarro A.G."/>
            <person name="Walton J.D."/>
            <person name="Blanchette R.A."/>
            <person name="Henrissat B."/>
            <person name="Martin F."/>
            <person name="Cullen D."/>
            <person name="Hibbett D.S."/>
            <person name="Grigoriev I.V."/>
        </authorList>
    </citation>
    <scope>NUCLEOTIDE SEQUENCE [LARGE SCALE GENOMIC DNA]</scope>
    <source>
        <strain evidence="3">FD-172 SS1</strain>
    </source>
</reference>
<name>A0A067LY27_BOTB1</name>
<evidence type="ECO:0000313" key="3">
    <source>
        <dbReference type="Proteomes" id="UP000027195"/>
    </source>
</evidence>
<protein>
    <submittedName>
        <fullName evidence="2">Uncharacterized protein</fullName>
    </submittedName>
</protein>
<keyword evidence="1" id="KW-1133">Transmembrane helix</keyword>
<dbReference type="InParanoid" id="A0A067LY27"/>
<dbReference type="AlphaFoldDB" id="A0A067LY27"/>
<organism evidence="2 3">
    <name type="scientific">Botryobasidium botryosum (strain FD-172 SS1)</name>
    <dbReference type="NCBI Taxonomy" id="930990"/>
    <lineage>
        <taxon>Eukaryota</taxon>
        <taxon>Fungi</taxon>
        <taxon>Dikarya</taxon>
        <taxon>Basidiomycota</taxon>
        <taxon>Agaricomycotina</taxon>
        <taxon>Agaricomycetes</taxon>
        <taxon>Cantharellales</taxon>
        <taxon>Botryobasidiaceae</taxon>
        <taxon>Botryobasidium</taxon>
    </lineage>
</organism>
<feature type="transmembrane region" description="Helical" evidence="1">
    <location>
        <begin position="415"/>
        <end position="433"/>
    </location>
</feature>
<keyword evidence="3" id="KW-1185">Reference proteome</keyword>
<feature type="transmembrane region" description="Helical" evidence="1">
    <location>
        <begin position="23"/>
        <end position="47"/>
    </location>
</feature>
<gene>
    <name evidence="2" type="ORF">BOTBODRAFT_38965</name>
</gene>
<sequence length="516" mass="54902">MGAGKYYTIRNGISYDPGSSARILAFIGLAVSALVGTVLIVGGVLLARRGDNTHVNTTSLVRSLAGLALNLLVTICTESIGFVHSTTLKWSLQDQGNLDFNANVRVFRFARGFFSPNGPIANILMGILLIISYASSSIALLGNLNQGALLSPAVETTRVSSFGLIVLGSVLVAQFLLAALGALTTHVPTWSTSPLDVAAAAQSEAIGAVQHQHGRCMRSVGDDSLDGPTQPRLSQPSAWRCIPHVRHIVYLTWALVPLGLLWGGISLGVYIHQRSASGSDRSINWSLVPSSSPTHTSPFLTLNLGWTPAAEAPLLGLVWALFLISLSQGLLTLGLHAAELVINLYLDECLWKLSTTTSGTSSDVGSGGRNPLKSVLGSWPSLGLLIFKPLIHWLFGLGLTISTTIGLQIHPVQILYTTASIVVFAGFTTLVATRGWSGKRGGMQPVAYGHIQTLVNLIDEWNAGTMWWGHKWEGEGGVCHAGTSGEILPGVRVGAWYAGKEKGKKGDLMVRKRSHQ</sequence>
<dbReference type="EMBL" id="KL198111">
    <property type="protein sequence ID" value="KDQ07260.1"/>
    <property type="molecule type" value="Genomic_DNA"/>
</dbReference>
<proteinExistence type="predicted"/>
<feature type="transmembrane region" description="Helical" evidence="1">
    <location>
        <begin position="120"/>
        <end position="141"/>
    </location>
</feature>
<feature type="transmembrane region" description="Helical" evidence="1">
    <location>
        <begin position="162"/>
        <end position="183"/>
    </location>
</feature>
<dbReference type="OrthoDB" id="2688021at2759"/>
<dbReference type="STRING" id="930990.A0A067LY27"/>
<feature type="transmembrane region" description="Helical" evidence="1">
    <location>
        <begin position="59"/>
        <end position="83"/>
    </location>
</feature>